<gene>
    <name evidence="3" type="ORF">POVCU1_011610</name>
    <name evidence="2" type="ORF">POVCU2_0012590</name>
</gene>
<accession>A0A1A8VRD9</accession>
<evidence type="ECO:0000313" key="2">
    <source>
        <dbReference type="EMBL" id="SBS81882.1"/>
    </source>
</evidence>
<feature type="compositionally biased region" description="Basic residues" evidence="1">
    <location>
        <begin position="45"/>
        <end position="64"/>
    </location>
</feature>
<organism evidence="2 5">
    <name type="scientific">Plasmodium ovale curtisi</name>
    <dbReference type="NCBI Taxonomy" id="864141"/>
    <lineage>
        <taxon>Eukaryota</taxon>
        <taxon>Sar</taxon>
        <taxon>Alveolata</taxon>
        <taxon>Apicomplexa</taxon>
        <taxon>Aconoidasida</taxon>
        <taxon>Haemosporida</taxon>
        <taxon>Plasmodiidae</taxon>
        <taxon>Plasmodium</taxon>
        <taxon>Plasmodium (Plasmodium)</taxon>
    </lineage>
</organism>
<evidence type="ECO:0000313" key="5">
    <source>
        <dbReference type="Proteomes" id="UP000078560"/>
    </source>
</evidence>
<dbReference type="EMBL" id="FLQV01000217">
    <property type="protein sequence ID" value="SBS84870.1"/>
    <property type="molecule type" value="Genomic_DNA"/>
</dbReference>
<reference evidence="2" key="1">
    <citation type="submission" date="2016-05" db="EMBL/GenBank/DDBJ databases">
        <authorList>
            <person name="Lavstsen T."/>
            <person name="Jespersen J.S."/>
        </authorList>
    </citation>
    <scope>NUCLEOTIDE SEQUENCE [LARGE SCALE GENOMIC DNA]</scope>
</reference>
<evidence type="ECO:0000256" key="1">
    <source>
        <dbReference type="SAM" id="MobiDB-lite"/>
    </source>
</evidence>
<dbReference type="Proteomes" id="UP000078546">
    <property type="component" value="Unassembled WGS sequence"/>
</dbReference>
<dbReference type="EMBL" id="FLQU01000191">
    <property type="protein sequence ID" value="SBS81882.1"/>
    <property type="molecule type" value="Genomic_DNA"/>
</dbReference>
<dbReference type="Proteomes" id="UP000078560">
    <property type="component" value="Unassembled WGS sequence"/>
</dbReference>
<proteinExistence type="predicted"/>
<evidence type="ECO:0000313" key="4">
    <source>
        <dbReference type="Proteomes" id="UP000078546"/>
    </source>
</evidence>
<name>A0A1A8VRD9_PLAOA</name>
<dbReference type="AlphaFoldDB" id="A0A1A8VRD9"/>
<reference evidence="4 5" key="2">
    <citation type="submission" date="2016-05" db="EMBL/GenBank/DDBJ databases">
        <authorList>
            <person name="Naeem Raeece"/>
        </authorList>
    </citation>
    <scope>NUCLEOTIDE SEQUENCE [LARGE SCALE GENOMIC DNA]</scope>
</reference>
<evidence type="ECO:0000313" key="3">
    <source>
        <dbReference type="EMBL" id="SBS84870.1"/>
    </source>
</evidence>
<protein>
    <submittedName>
        <fullName evidence="2">Uncharacterized protein</fullName>
    </submittedName>
</protein>
<feature type="region of interest" description="Disordered" evidence="1">
    <location>
        <begin position="39"/>
        <end position="68"/>
    </location>
</feature>
<sequence>MTFANVLCSLVAREERDTDEEKIEKHTDGTFDVGNQVERKTNYEKKKKRTKRAKIAKRQKGRCKKTGEKIRCNKTGEKEEIKPKIPVIYTKREKNCHGTNTSENKLPRTHSGGEKLQRYNEKFQVTESPHFVVFYMNVVKFIKQGVDP</sequence>
<feature type="region of interest" description="Disordered" evidence="1">
    <location>
        <begin position="15"/>
        <end position="34"/>
    </location>
</feature>